<accession>A0A034WVZ4</accession>
<keyword evidence="1" id="KW-0812">Transmembrane</keyword>
<keyword evidence="1" id="KW-1133">Transmembrane helix</keyword>
<evidence type="ECO:0000256" key="1">
    <source>
        <dbReference type="SAM" id="Phobius"/>
    </source>
</evidence>
<protein>
    <submittedName>
        <fullName evidence="2">Uncharacterized protein</fullName>
    </submittedName>
</protein>
<proteinExistence type="predicted"/>
<feature type="transmembrane region" description="Helical" evidence="1">
    <location>
        <begin position="32"/>
        <end position="54"/>
    </location>
</feature>
<name>A0A034WVZ4_BACDO</name>
<sequence length="141" mass="16173">CILTYTESSLESKLANISSVNRKYILSKMQKLVAVLFVGLLCILTYTNGQLLLYPNRGTILTLTDVDLASQDNKVEIVQDYIVEVLKLPELRWRVRQARGDSDRTIILFEMESADDVEKIMKQDVSAQKIVREEFFMPVLN</sequence>
<dbReference type="AlphaFoldDB" id="A0A034WVZ4"/>
<keyword evidence="1" id="KW-0472">Membrane</keyword>
<evidence type="ECO:0000313" key="2">
    <source>
        <dbReference type="EMBL" id="JAC58532.1"/>
    </source>
</evidence>
<reference evidence="2" key="1">
    <citation type="journal article" date="2014" name="BMC Genomics">
        <title>Characterizing the developmental transcriptome of the oriental fruit fly, Bactrocera dorsalis (Diptera: Tephritidae) through comparative genomic analysis with Drosophila melanogaster utilizing modENCODE datasets.</title>
        <authorList>
            <person name="Geib S.M."/>
            <person name="Calla B."/>
            <person name="Hall B."/>
            <person name="Hou S."/>
            <person name="Manoukis N.C."/>
        </authorList>
    </citation>
    <scope>NUCLEOTIDE SEQUENCE</scope>
    <source>
        <strain evidence="2">Punador</strain>
    </source>
</reference>
<dbReference type="EMBL" id="GAKP01000420">
    <property type="protein sequence ID" value="JAC58532.1"/>
    <property type="molecule type" value="Transcribed_RNA"/>
</dbReference>
<organism evidence="2">
    <name type="scientific">Bactrocera dorsalis</name>
    <name type="common">Oriental fruit fly</name>
    <name type="synonym">Dacus dorsalis</name>
    <dbReference type="NCBI Taxonomy" id="27457"/>
    <lineage>
        <taxon>Eukaryota</taxon>
        <taxon>Metazoa</taxon>
        <taxon>Ecdysozoa</taxon>
        <taxon>Arthropoda</taxon>
        <taxon>Hexapoda</taxon>
        <taxon>Insecta</taxon>
        <taxon>Pterygota</taxon>
        <taxon>Neoptera</taxon>
        <taxon>Endopterygota</taxon>
        <taxon>Diptera</taxon>
        <taxon>Brachycera</taxon>
        <taxon>Muscomorpha</taxon>
        <taxon>Tephritoidea</taxon>
        <taxon>Tephritidae</taxon>
        <taxon>Bactrocera</taxon>
        <taxon>Bactrocera</taxon>
    </lineage>
</organism>
<feature type="non-terminal residue" evidence="2">
    <location>
        <position position="1"/>
    </location>
</feature>